<evidence type="ECO:0000256" key="1">
    <source>
        <dbReference type="SAM" id="Phobius"/>
    </source>
</evidence>
<organism evidence="2 3">
    <name type="scientific">Ancylostoma caninum</name>
    <name type="common">Dog hookworm</name>
    <dbReference type="NCBI Taxonomy" id="29170"/>
    <lineage>
        <taxon>Eukaryota</taxon>
        <taxon>Metazoa</taxon>
        <taxon>Ecdysozoa</taxon>
        <taxon>Nematoda</taxon>
        <taxon>Chromadorea</taxon>
        <taxon>Rhabditida</taxon>
        <taxon>Rhabditina</taxon>
        <taxon>Rhabditomorpha</taxon>
        <taxon>Strongyloidea</taxon>
        <taxon>Ancylostomatidae</taxon>
        <taxon>Ancylostomatinae</taxon>
        <taxon>Ancylostoma</taxon>
    </lineage>
</organism>
<proteinExistence type="predicted"/>
<keyword evidence="1" id="KW-0472">Membrane</keyword>
<reference evidence="2 3" key="1">
    <citation type="submission" date="2014-10" db="EMBL/GenBank/DDBJ databases">
        <title>Draft genome of the hookworm Ancylostoma caninum.</title>
        <authorList>
            <person name="Mitreva M."/>
        </authorList>
    </citation>
    <scope>NUCLEOTIDE SEQUENCE [LARGE SCALE GENOMIC DNA]</scope>
    <source>
        <strain evidence="2 3">Baltimore</strain>
    </source>
</reference>
<dbReference type="EMBL" id="JOJR01003764">
    <property type="protein sequence ID" value="RCN27629.1"/>
    <property type="molecule type" value="Genomic_DNA"/>
</dbReference>
<keyword evidence="1" id="KW-1133">Transmembrane helix</keyword>
<sequence length="85" mass="9522">FHYITATLFFRPAVILVFAVTAFSLDSAAFHRIFNNSALTQQEIEQLAKEYNDGVKIGRGKEAGLHYLKSLGANKQVCSHNLYNC</sequence>
<comment type="caution">
    <text evidence="2">The sequence shown here is derived from an EMBL/GenBank/DDBJ whole genome shotgun (WGS) entry which is preliminary data.</text>
</comment>
<dbReference type="Proteomes" id="UP000252519">
    <property type="component" value="Unassembled WGS sequence"/>
</dbReference>
<keyword evidence="1" id="KW-0812">Transmembrane</keyword>
<feature type="transmembrane region" description="Helical" evidence="1">
    <location>
        <begin position="6"/>
        <end position="25"/>
    </location>
</feature>
<keyword evidence="3" id="KW-1185">Reference proteome</keyword>
<accession>A0A368F9E0</accession>
<evidence type="ECO:0000313" key="2">
    <source>
        <dbReference type="EMBL" id="RCN27629.1"/>
    </source>
</evidence>
<dbReference type="OrthoDB" id="10507991at2759"/>
<evidence type="ECO:0000313" key="3">
    <source>
        <dbReference type="Proteomes" id="UP000252519"/>
    </source>
</evidence>
<feature type="non-terminal residue" evidence="2">
    <location>
        <position position="1"/>
    </location>
</feature>
<gene>
    <name evidence="2" type="ORF">ANCCAN_26636</name>
</gene>
<protein>
    <submittedName>
        <fullName evidence="2">Uncharacterized protein</fullName>
    </submittedName>
</protein>
<dbReference type="AlphaFoldDB" id="A0A368F9E0"/>
<name>A0A368F9E0_ANCCA</name>